<name>A0ABQ9JZ35_9CUCU</name>
<dbReference type="Pfam" id="PF03392">
    <property type="entry name" value="OS-D"/>
    <property type="match status" value="1"/>
</dbReference>
<dbReference type="InterPro" id="IPR036682">
    <property type="entry name" value="OS_D_A10/PebIII_sf"/>
</dbReference>
<dbReference type="EMBL" id="JAPWTJ010000096">
    <property type="protein sequence ID" value="KAJ8983042.1"/>
    <property type="molecule type" value="Genomic_DNA"/>
</dbReference>
<accession>A0ABQ9JZ35</accession>
<feature type="chain" id="PRO_5046347109" evidence="1">
    <location>
        <begin position="21"/>
        <end position="129"/>
    </location>
</feature>
<sequence>MNFVLIALLCTFLAFTLASGQYTTKYDNIDLDQILKNDRLLNNYVDCLLEKNKCTKDGAELKKILPEAIKNGCSKCNENQKNGAKKIIHFLIETKPALWRALEVKYDPDGTYIQKYQKEIQQLDGAKTA</sequence>
<reference evidence="2" key="1">
    <citation type="journal article" date="2023" name="Insect Mol. Biol.">
        <title>Genome sequencing provides insights into the evolution of gene families encoding plant cell wall-degrading enzymes in longhorned beetles.</title>
        <authorList>
            <person name="Shin N.R."/>
            <person name="Okamura Y."/>
            <person name="Kirsch R."/>
            <person name="Pauchet Y."/>
        </authorList>
    </citation>
    <scope>NUCLEOTIDE SEQUENCE</scope>
    <source>
        <strain evidence="2">MMC_N1</strain>
    </source>
</reference>
<gene>
    <name evidence="2" type="ORF">NQ317_013247</name>
</gene>
<dbReference type="PANTHER" id="PTHR11257">
    <property type="entry name" value="CHEMOSENSORY PROTEIN-RELATED"/>
    <property type="match status" value="1"/>
</dbReference>
<dbReference type="PANTHER" id="PTHR11257:SF12">
    <property type="entry name" value="EJACULATORY BULB-SPECIFIC PROTEIN 3-RELATED"/>
    <property type="match status" value="1"/>
</dbReference>
<evidence type="ECO:0000313" key="2">
    <source>
        <dbReference type="EMBL" id="KAJ8983042.1"/>
    </source>
</evidence>
<proteinExistence type="predicted"/>
<comment type="caution">
    <text evidence="2">The sequence shown here is derived from an EMBL/GenBank/DDBJ whole genome shotgun (WGS) entry which is preliminary data.</text>
</comment>
<protein>
    <submittedName>
        <fullName evidence="2">Uncharacterized protein</fullName>
    </submittedName>
</protein>
<dbReference type="Proteomes" id="UP001162164">
    <property type="component" value="Unassembled WGS sequence"/>
</dbReference>
<dbReference type="InterPro" id="IPR005055">
    <property type="entry name" value="A10/PebIII"/>
</dbReference>
<dbReference type="Gene3D" id="1.10.2080.10">
    <property type="entry name" value="Insect odorant-binding protein A10/Ejaculatory bulb-specific protein 3"/>
    <property type="match status" value="1"/>
</dbReference>
<organism evidence="2 3">
    <name type="scientific">Molorchus minor</name>
    <dbReference type="NCBI Taxonomy" id="1323400"/>
    <lineage>
        <taxon>Eukaryota</taxon>
        <taxon>Metazoa</taxon>
        <taxon>Ecdysozoa</taxon>
        <taxon>Arthropoda</taxon>
        <taxon>Hexapoda</taxon>
        <taxon>Insecta</taxon>
        <taxon>Pterygota</taxon>
        <taxon>Neoptera</taxon>
        <taxon>Endopterygota</taxon>
        <taxon>Coleoptera</taxon>
        <taxon>Polyphaga</taxon>
        <taxon>Cucujiformia</taxon>
        <taxon>Chrysomeloidea</taxon>
        <taxon>Cerambycidae</taxon>
        <taxon>Lamiinae</taxon>
        <taxon>Monochamini</taxon>
        <taxon>Molorchus</taxon>
    </lineage>
</organism>
<evidence type="ECO:0000313" key="3">
    <source>
        <dbReference type="Proteomes" id="UP001162164"/>
    </source>
</evidence>
<keyword evidence="1" id="KW-0732">Signal</keyword>
<feature type="signal peptide" evidence="1">
    <location>
        <begin position="1"/>
        <end position="20"/>
    </location>
</feature>
<evidence type="ECO:0000256" key="1">
    <source>
        <dbReference type="SAM" id="SignalP"/>
    </source>
</evidence>
<dbReference type="SUPFAM" id="SSF100910">
    <property type="entry name" value="Chemosensory protein Csp2"/>
    <property type="match status" value="1"/>
</dbReference>
<keyword evidence="3" id="KW-1185">Reference proteome</keyword>